<dbReference type="GO" id="GO:0008233">
    <property type="term" value="F:peptidase activity"/>
    <property type="evidence" value="ECO:0007669"/>
    <property type="project" value="UniProtKB-KW"/>
</dbReference>
<dbReference type="AlphaFoldDB" id="A0A420I1J8"/>
<feature type="compositionally biased region" description="Basic and acidic residues" evidence="1">
    <location>
        <begin position="1"/>
        <end position="23"/>
    </location>
</feature>
<keyword evidence="2" id="KW-0378">Hydrolase</keyword>
<comment type="caution">
    <text evidence="2">The sequence shown here is derived from an EMBL/GenBank/DDBJ whole genome shotgun (WGS) entry which is preliminary data.</text>
</comment>
<dbReference type="OrthoDB" id="442460at2759"/>
<dbReference type="STRING" id="212602.A0A420I1J8"/>
<sequence>MYKEEDSSPRQETYHHRGEEVIEIHSANNSDHERNQNSSDELAQTIEEPEQTEGSLLAGSEEVKVTRSLYSAITKSFNASPDLDRALELVPKLVFSQHFA</sequence>
<dbReference type="GO" id="GO:0006508">
    <property type="term" value="P:proteolysis"/>
    <property type="evidence" value="ECO:0007669"/>
    <property type="project" value="UniProtKB-KW"/>
</dbReference>
<evidence type="ECO:0000256" key="1">
    <source>
        <dbReference type="SAM" id="MobiDB-lite"/>
    </source>
</evidence>
<evidence type="ECO:0000313" key="3">
    <source>
        <dbReference type="Proteomes" id="UP000286134"/>
    </source>
</evidence>
<dbReference type="Proteomes" id="UP000286134">
    <property type="component" value="Unassembled WGS sequence"/>
</dbReference>
<accession>A0A420I1J8</accession>
<reference evidence="2 3" key="1">
    <citation type="journal article" date="2018" name="BMC Genomics">
        <title>Comparative genome analyses reveal sequence features reflecting distinct modes of host-adaptation between dicot and monocot powdery mildew.</title>
        <authorList>
            <person name="Wu Y."/>
            <person name="Ma X."/>
            <person name="Pan Z."/>
            <person name="Kale S.D."/>
            <person name="Song Y."/>
            <person name="King H."/>
            <person name="Zhang Q."/>
            <person name="Presley C."/>
            <person name="Deng X."/>
            <person name="Wei C.I."/>
            <person name="Xiao S."/>
        </authorList>
    </citation>
    <scope>NUCLEOTIDE SEQUENCE [LARGE SCALE GENOMIC DNA]</scope>
    <source>
        <strain evidence="2">UMSG2</strain>
    </source>
</reference>
<keyword evidence="3" id="KW-1185">Reference proteome</keyword>
<gene>
    <name evidence="2" type="ORF">OnM2_025010</name>
</gene>
<name>A0A420I1J8_9PEZI</name>
<protein>
    <submittedName>
        <fullName evidence="2">Putative ulp1 protease family protein</fullName>
    </submittedName>
</protein>
<dbReference type="EMBL" id="MCFK01002504">
    <property type="protein sequence ID" value="RKF63521.1"/>
    <property type="molecule type" value="Genomic_DNA"/>
</dbReference>
<evidence type="ECO:0000313" key="2">
    <source>
        <dbReference type="EMBL" id="RKF63521.1"/>
    </source>
</evidence>
<proteinExistence type="predicted"/>
<organism evidence="2 3">
    <name type="scientific">Erysiphe neolycopersici</name>
    <dbReference type="NCBI Taxonomy" id="212602"/>
    <lineage>
        <taxon>Eukaryota</taxon>
        <taxon>Fungi</taxon>
        <taxon>Dikarya</taxon>
        <taxon>Ascomycota</taxon>
        <taxon>Pezizomycotina</taxon>
        <taxon>Leotiomycetes</taxon>
        <taxon>Erysiphales</taxon>
        <taxon>Erysiphaceae</taxon>
        <taxon>Erysiphe</taxon>
    </lineage>
</organism>
<feature type="region of interest" description="Disordered" evidence="1">
    <location>
        <begin position="1"/>
        <end position="60"/>
    </location>
</feature>
<keyword evidence="2" id="KW-0645">Protease</keyword>